<accession>A0AAV4YBP3</accession>
<sequence>MTSENENTSSKVAPRITYTKRRLSRHTLKTNKPSGHVLCWKRVTSTAVCQHNSGNLQESKKGARAVASSLLKSTQRKIQFSASAASNGGL</sequence>
<organism evidence="1 2">
    <name type="scientific">Caerostris extrusa</name>
    <name type="common">Bark spider</name>
    <name type="synonym">Caerostris bankana</name>
    <dbReference type="NCBI Taxonomy" id="172846"/>
    <lineage>
        <taxon>Eukaryota</taxon>
        <taxon>Metazoa</taxon>
        <taxon>Ecdysozoa</taxon>
        <taxon>Arthropoda</taxon>
        <taxon>Chelicerata</taxon>
        <taxon>Arachnida</taxon>
        <taxon>Araneae</taxon>
        <taxon>Araneomorphae</taxon>
        <taxon>Entelegynae</taxon>
        <taxon>Araneoidea</taxon>
        <taxon>Araneidae</taxon>
        <taxon>Caerostris</taxon>
    </lineage>
</organism>
<evidence type="ECO:0000313" key="2">
    <source>
        <dbReference type="Proteomes" id="UP001054945"/>
    </source>
</evidence>
<keyword evidence="2" id="KW-1185">Reference proteome</keyword>
<dbReference type="AlphaFoldDB" id="A0AAV4YBP3"/>
<gene>
    <name evidence="1" type="ORF">CEXT_652341</name>
</gene>
<reference evidence="1 2" key="1">
    <citation type="submission" date="2021-06" db="EMBL/GenBank/DDBJ databases">
        <title>Caerostris extrusa draft genome.</title>
        <authorList>
            <person name="Kono N."/>
            <person name="Arakawa K."/>
        </authorList>
    </citation>
    <scope>NUCLEOTIDE SEQUENCE [LARGE SCALE GENOMIC DNA]</scope>
</reference>
<comment type="caution">
    <text evidence="1">The sequence shown here is derived from an EMBL/GenBank/DDBJ whole genome shotgun (WGS) entry which is preliminary data.</text>
</comment>
<proteinExistence type="predicted"/>
<protein>
    <submittedName>
        <fullName evidence="1">Uncharacterized protein</fullName>
    </submittedName>
</protein>
<evidence type="ECO:0000313" key="1">
    <source>
        <dbReference type="EMBL" id="GIZ04354.1"/>
    </source>
</evidence>
<dbReference type="Proteomes" id="UP001054945">
    <property type="component" value="Unassembled WGS sequence"/>
</dbReference>
<name>A0AAV4YBP3_CAEEX</name>
<dbReference type="EMBL" id="BPLR01001721">
    <property type="protein sequence ID" value="GIZ04354.1"/>
    <property type="molecule type" value="Genomic_DNA"/>
</dbReference>